<comment type="subcellular location">
    <subcellularLocation>
        <location evidence="2">Cytoplasmic vesicle</location>
        <location evidence="2">Secretory vesicle</location>
        <location evidence="2">Synaptic vesicle membrane</location>
        <topology evidence="2">Multi-pass membrane protein</topology>
    </subcellularLocation>
    <subcellularLocation>
        <location evidence="1">Early endosome membrane</location>
    </subcellularLocation>
</comment>
<keyword evidence="8" id="KW-0770">Synapse</keyword>
<dbReference type="EMBL" id="CP023994">
    <property type="protein sequence ID" value="AWR22000.1"/>
    <property type="molecule type" value="Genomic_DNA"/>
</dbReference>
<keyword evidence="9 11" id="KW-0472">Membrane</keyword>
<feature type="transmembrane region" description="Helical" evidence="11">
    <location>
        <begin position="117"/>
        <end position="136"/>
    </location>
</feature>
<protein>
    <submittedName>
        <fullName evidence="13">Ferrous iron efflux protein F</fullName>
    </submittedName>
</protein>
<dbReference type="InterPro" id="IPR027469">
    <property type="entry name" value="Cation_efflux_TMD_sf"/>
</dbReference>
<evidence type="ECO:0000256" key="2">
    <source>
        <dbReference type="ARBA" id="ARBA00004644"/>
    </source>
</evidence>
<comment type="similarity">
    <text evidence="3">Belongs to the TMEM163 family.</text>
</comment>
<dbReference type="PANTHER" id="PTHR31937:SF2">
    <property type="entry name" value="TRANSMEMBRANE PROTEIN 163"/>
    <property type="match status" value="1"/>
</dbReference>
<keyword evidence="5" id="KW-0967">Endosome</keyword>
<reference evidence="13 14" key="1">
    <citation type="submission" date="2017-10" db="EMBL/GenBank/DDBJ databases">
        <title>Genome of an Actinobacterium that displays light-enhanced growth.</title>
        <authorList>
            <person name="Maresca J.A."/>
            <person name="Hempel P."/>
            <person name="Shevchenko O."/>
            <person name="Miller K.J."/>
            <person name="Hahn M.W."/>
        </authorList>
    </citation>
    <scope>NUCLEOTIDE SEQUENCE [LARGE SCALE GENOMIC DNA]</scope>
    <source>
        <strain evidence="13 14">MWH-Mo1</strain>
    </source>
</reference>
<evidence type="ECO:0000259" key="12">
    <source>
        <dbReference type="Pfam" id="PF01545"/>
    </source>
</evidence>
<keyword evidence="10" id="KW-0968">Cytoplasmic vesicle</keyword>
<evidence type="ECO:0000256" key="7">
    <source>
        <dbReference type="ARBA" id="ARBA00022989"/>
    </source>
</evidence>
<feature type="transmembrane region" description="Helical" evidence="11">
    <location>
        <begin position="51"/>
        <end position="72"/>
    </location>
</feature>
<dbReference type="AlphaFoldDB" id="A0A2Z3RZV5"/>
<dbReference type="Pfam" id="PF01545">
    <property type="entry name" value="Cation_efflux"/>
    <property type="match status" value="1"/>
</dbReference>
<evidence type="ECO:0000256" key="3">
    <source>
        <dbReference type="ARBA" id="ARBA00008731"/>
    </source>
</evidence>
<evidence type="ECO:0000256" key="1">
    <source>
        <dbReference type="ARBA" id="ARBA00004146"/>
    </source>
</evidence>
<dbReference type="SUPFAM" id="SSF161111">
    <property type="entry name" value="Cation efflux protein transmembrane domain-like"/>
    <property type="match status" value="1"/>
</dbReference>
<evidence type="ECO:0000256" key="6">
    <source>
        <dbReference type="ARBA" id="ARBA00022833"/>
    </source>
</evidence>
<evidence type="ECO:0000313" key="13">
    <source>
        <dbReference type="EMBL" id="AWR22000.1"/>
    </source>
</evidence>
<dbReference type="GO" id="GO:0016020">
    <property type="term" value="C:membrane"/>
    <property type="evidence" value="ECO:0007669"/>
    <property type="project" value="InterPro"/>
</dbReference>
<name>A0A2Z3RZV5_9MICO</name>
<accession>A0A2Z3RZV5</accession>
<feature type="transmembrane region" description="Helical" evidence="11">
    <location>
        <begin position="157"/>
        <end position="178"/>
    </location>
</feature>
<evidence type="ECO:0000256" key="5">
    <source>
        <dbReference type="ARBA" id="ARBA00022753"/>
    </source>
</evidence>
<dbReference type="Proteomes" id="UP000246894">
    <property type="component" value="Chromosome"/>
</dbReference>
<gene>
    <name evidence="13" type="ORF">AURMO_01410</name>
</gene>
<evidence type="ECO:0000313" key="14">
    <source>
        <dbReference type="Proteomes" id="UP000246894"/>
    </source>
</evidence>
<feature type="transmembrane region" description="Helical" evidence="11">
    <location>
        <begin position="84"/>
        <end position="105"/>
    </location>
</feature>
<dbReference type="Gene3D" id="1.20.1510.10">
    <property type="entry name" value="Cation efflux protein transmembrane domain"/>
    <property type="match status" value="1"/>
</dbReference>
<sequence>MTAMVGAQPEASRTALLRRRVKIIVAVTIGYNVIEGIIALIAGAAADSAALIGFGLDSGVEVLSATAVAWQFTRRDPERYEKPVLRVIAFAFFALAAYTIVGSTLSLTGVTTPESSNVGIVLAAVSVVVMPFLSVLERRTGRELGSATVVADSKQTLICSLLSAAVLLGLVANAAFGWTWADALAALVIGAFAIREGIEAWNGDTCATAIGELMEDSSTHDHDHDEESHL</sequence>
<feature type="transmembrane region" description="Helical" evidence="11">
    <location>
        <begin position="21"/>
        <end position="45"/>
    </location>
</feature>
<proteinExistence type="inferred from homology"/>
<feature type="domain" description="Cation efflux protein transmembrane" evidence="12">
    <location>
        <begin position="29"/>
        <end position="197"/>
    </location>
</feature>
<keyword evidence="4 11" id="KW-0812">Transmembrane</keyword>
<evidence type="ECO:0000256" key="8">
    <source>
        <dbReference type="ARBA" id="ARBA00023018"/>
    </source>
</evidence>
<evidence type="ECO:0000256" key="9">
    <source>
        <dbReference type="ARBA" id="ARBA00023136"/>
    </source>
</evidence>
<dbReference type="KEGG" id="aum:AURMO_01410"/>
<keyword evidence="7 11" id="KW-1133">Transmembrane helix</keyword>
<dbReference type="GO" id="GO:0008324">
    <property type="term" value="F:monoatomic cation transmembrane transporter activity"/>
    <property type="evidence" value="ECO:0007669"/>
    <property type="project" value="InterPro"/>
</dbReference>
<keyword evidence="6" id="KW-0862">Zinc</keyword>
<evidence type="ECO:0000256" key="4">
    <source>
        <dbReference type="ARBA" id="ARBA00022692"/>
    </source>
</evidence>
<dbReference type="InterPro" id="IPR058533">
    <property type="entry name" value="Cation_efflux_TM"/>
</dbReference>
<dbReference type="InterPro" id="IPR026765">
    <property type="entry name" value="Tmem163"/>
</dbReference>
<evidence type="ECO:0000256" key="10">
    <source>
        <dbReference type="ARBA" id="ARBA00023329"/>
    </source>
</evidence>
<keyword evidence="14" id="KW-1185">Reference proteome</keyword>
<organism evidence="13 14">
    <name type="scientific">Aurantimicrobium photophilum</name>
    <dbReference type="NCBI Taxonomy" id="1987356"/>
    <lineage>
        <taxon>Bacteria</taxon>
        <taxon>Bacillati</taxon>
        <taxon>Actinomycetota</taxon>
        <taxon>Actinomycetes</taxon>
        <taxon>Micrococcales</taxon>
        <taxon>Microbacteriaceae</taxon>
        <taxon>Aurantimicrobium</taxon>
    </lineage>
</organism>
<evidence type="ECO:0000256" key="11">
    <source>
        <dbReference type="SAM" id="Phobius"/>
    </source>
</evidence>
<dbReference type="PANTHER" id="PTHR31937">
    <property type="entry name" value="TRANSMEMBRANE PROTEIN 163"/>
    <property type="match status" value="1"/>
</dbReference>
<dbReference type="GO" id="GO:0031410">
    <property type="term" value="C:cytoplasmic vesicle"/>
    <property type="evidence" value="ECO:0007669"/>
    <property type="project" value="UniProtKB-KW"/>
</dbReference>